<dbReference type="Proteomes" id="UP000549590">
    <property type="component" value="Unassembled WGS sequence"/>
</dbReference>
<evidence type="ECO:0000313" key="2">
    <source>
        <dbReference type="Proteomes" id="UP000549590"/>
    </source>
</evidence>
<organism evidence="1 2">
    <name type="scientific">Pseudoalteromonas arctica</name>
    <dbReference type="NCBI Taxonomy" id="394751"/>
    <lineage>
        <taxon>Bacteria</taxon>
        <taxon>Pseudomonadati</taxon>
        <taxon>Pseudomonadota</taxon>
        <taxon>Gammaproteobacteria</taxon>
        <taxon>Alteromonadales</taxon>
        <taxon>Pseudoalteromonadaceae</taxon>
        <taxon>Pseudoalteromonas</taxon>
    </lineage>
</organism>
<evidence type="ECO:0008006" key="3">
    <source>
        <dbReference type="Google" id="ProtNLM"/>
    </source>
</evidence>
<dbReference type="RefSeq" id="WP_169044965.1">
    <property type="nucleotide sequence ID" value="NZ_JABBYB010000010.1"/>
</dbReference>
<reference evidence="1 2" key="1">
    <citation type="submission" date="2020-04" db="EMBL/GenBank/DDBJ databases">
        <title>Genome sequencing and assembly of Pseudoalteromonas arctica.</title>
        <authorList>
            <person name="Cook G.M."/>
        </authorList>
    </citation>
    <scope>NUCLEOTIDE SEQUENCE [LARGE SCALE GENOMIC DNA]</scope>
    <source>
        <strain evidence="1 2">NEC-BIFX-2020_001</strain>
    </source>
</reference>
<dbReference type="AlphaFoldDB" id="A0AAP6Y553"/>
<comment type="caution">
    <text evidence="1">The sequence shown here is derived from an EMBL/GenBank/DDBJ whole genome shotgun (WGS) entry which is preliminary data.</text>
</comment>
<evidence type="ECO:0000313" key="1">
    <source>
        <dbReference type="EMBL" id="NMP04241.1"/>
    </source>
</evidence>
<proteinExistence type="predicted"/>
<dbReference type="EMBL" id="JABBYB010000010">
    <property type="protein sequence ID" value="NMP04241.1"/>
    <property type="molecule type" value="Genomic_DNA"/>
</dbReference>
<name>A0AAP6Y553_9GAMM</name>
<accession>A0AAP6Y553</accession>
<sequence>MDFQGRKILFIGIGFYDYDKLIVEKLKNKGAVVNYICQSHRNRVMNQFAKFKSASHIEKKHSEKHLFLQLDNQTNYDYIFVIKGDRLCSQHIDMLKKNNPSATFILYHWDSIRRVEGGGGIASLFDRVCSFDRLDCNKYSFDFIPLFYRNRIERKATYKYDISFVGWLHFNRLDLLKDIALKMDVVNKSYKFYLFTNPINWFRLNILKRITFIHRKTLAYSEYSEIVSNSNAILDFHHPKQDGLTMRTIEALGANRKIITTNSDIRHYDFYEFKNVFILDDDVEIQSLINFINEDFSPVPESILYQYSMDAWLDKIFSF</sequence>
<protein>
    <recommendedName>
        <fullName evidence="3">Lipopolysaccharide biosynthesis protein</fullName>
    </recommendedName>
</protein>
<gene>
    <name evidence="1" type="ORF">HHE94_16165</name>
</gene>